<evidence type="ECO:0000313" key="3">
    <source>
        <dbReference type="Proteomes" id="UP001234178"/>
    </source>
</evidence>
<evidence type="ECO:0000313" key="2">
    <source>
        <dbReference type="EMBL" id="KAK4007196.1"/>
    </source>
</evidence>
<protein>
    <submittedName>
        <fullName evidence="2">Uncharacterized protein</fullName>
    </submittedName>
</protein>
<comment type="caution">
    <text evidence="2">The sequence shown here is derived from an EMBL/GenBank/DDBJ whole genome shotgun (WGS) entry which is preliminary data.</text>
</comment>
<dbReference type="Proteomes" id="UP001234178">
    <property type="component" value="Unassembled WGS sequence"/>
</dbReference>
<evidence type="ECO:0000256" key="1">
    <source>
        <dbReference type="SAM" id="Coils"/>
    </source>
</evidence>
<gene>
    <name evidence="2" type="ORF">OUZ56_012356</name>
</gene>
<sequence length="363" mass="40969">MSNVLCGRLTIAVKDYCNRPQQLLPATAAPPSKKVVTNATLPEDNTASVLRFYHQVFKQPKSEHHRVTDGVTAETIANATKTLKDDIVAQGENTRVLDSLLLQLHTLHGKEKEFLFGTINVLQKESVIALIEDKKQIPTLKFELSSAQKQLESNKNKAKSSKYTLSSSLEQFQENNEALKNSLEKANSRIADLEQNLETTLATESQLQNLLKRKEENNAAVGTEGQEIIKKLEGEKNRLIQKLSTAENQVKQVSETAEQLQKEIKVLADRLDKASTEKINSKKYLLDFTSKNKNLEKELQELQDRIEDSNDSRLNEDKPGEITKLVGEINMLTLPTDSGDKSLHYEVEIEQTNDFEQTLENRK</sequence>
<keyword evidence="3" id="KW-1185">Reference proteome</keyword>
<dbReference type="Gene3D" id="1.20.5.340">
    <property type="match status" value="1"/>
</dbReference>
<dbReference type="EMBL" id="JAOYFB010000002">
    <property type="protein sequence ID" value="KAK4007196.1"/>
    <property type="molecule type" value="Genomic_DNA"/>
</dbReference>
<accession>A0ABQ9Z2W8</accession>
<proteinExistence type="predicted"/>
<name>A0ABQ9Z2W8_9CRUS</name>
<feature type="coiled-coil region" evidence="1">
    <location>
        <begin position="169"/>
        <end position="312"/>
    </location>
</feature>
<reference evidence="2 3" key="1">
    <citation type="journal article" date="2023" name="Nucleic Acids Res.">
        <title>The hologenome of Daphnia magna reveals possible DNA methylation and microbiome-mediated evolution of the host genome.</title>
        <authorList>
            <person name="Chaturvedi A."/>
            <person name="Li X."/>
            <person name="Dhandapani V."/>
            <person name="Marshall H."/>
            <person name="Kissane S."/>
            <person name="Cuenca-Cambronero M."/>
            <person name="Asole G."/>
            <person name="Calvet F."/>
            <person name="Ruiz-Romero M."/>
            <person name="Marangio P."/>
            <person name="Guigo R."/>
            <person name="Rago D."/>
            <person name="Mirbahai L."/>
            <person name="Eastwood N."/>
            <person name="Colbourne J.K."/>
            <person name="Zhou J."/>
            <person name="Mallon E."/>
            <person name="Orsini L."/>
        </authorList>
    </citation>
    <scope>NUCLEOTIDE SEQUENCE [LARGE SCALE GENOMIC DNA]</scope>
    <source>
        <strain evidence="2">LRV0_1</strain>
    </source>
</reference>
<organism evidence="2 3">
    <name type="scientific">Daphnia magna</name>
    <dbReference type="NCBI Taxonomy" id="35525"/>
    <lineage>
        <taxon>Eukaryota</taxon>
        <taxon>Metazoa</taxon>
        <taxon>Ecdysozoa</taxon>
        <taxon>Arthropoda</taxon>
        <taxon>Crustacea</taxon>
        <taxon>Branchiopoda</taxon>
        <taxon>Diplostraca</taxon>
        <taxon>Cladocera</taxon>
        <taxon>Anomopoda</taxon>
        <taxon>Daphniidae</taxon>
        <taxon>Daphnia</taxon>
    </lineage>
</organism>
<keyword evidence="1" id="KW-0175">Coiled coil</keyword>